<dbReference type="PANTHER" id="PTHR37953">
    <property type="entry name" value="UPF0127 PROTEIN MJ1496"/>
    <property type="match status" value="1"/>
</dbReference>
<keyword evidence="2" id="KW-1185">Reference proteome</keyword>
<dbReference type="PANTHER" id="PTHR37953:SF1">
    <property type="entry name" value="UPF0127 PROTEIN MJ1496"/>
    <property type="match status" value="1"/>
</dbReference>
<dbReference type="Gene3D" id="2.60.120.1140">
    <property type="entry name" value="Protein of unknown function DUF192"/>
    <property type="match status" value="1"/>
</dbReference>
<organism evidence="1 2">
    <name type="scientific">Georgenia thermotolerans</name>
    <dbReference type="NCBI Taxonomy" id="527326"/>
    <lineage>
        <taxon>Bacteria</taxon>
        <taxon>Bacillati</taxon>
        <taxon>Actinomycetota</taxon>
        <taxon>Actinomycetes</taxon>
        <taxon>Micrococcales</taxon>
        <taxon>Bogoriellaceae</taxon>
        <taxon>Georgenia</taxon>
    </lineage>
</organism>
<protein>
    <submittedName>
        <fullName evidence="1">DUF192 domain-containing protein</fullName>
    </submittedName>
</protein>
<dbReference type="Proteomes" id="UP000451860">
    <property type="component" value="Unassembled WGS sequence"/>
</dbReference>
<comment type="caution">
    <text evidence="1">The sequence shown here is derived from an EMBL/GenBank/DDBJ whole genome shotgun (WGS) entry which is preliminary data.</text>
</comment>
<dbReference type="Pfam" id="PF02643">
    <property type="entry name" value="DUF192"/>
    <property type="match status" value="1"/>
</dbReference>
<name>A0A7J5ULE0_9MICO</name>
<accession>A0A7J5ULE0</accession>
<gene>
    <name evidence="1" type="ORF">GB883_15385</name>
</gene>
<dbReference type="InterPro" id="IPR003795">
    <property type="entry name" value="DUF192"/>
</dbReference>
<proteinExistence type="predicted"/>
<dbReference type="OrthoDB" id="3177228at2"/>
<dbReference type="EMBL" id="WHJE01000088">
    <property type="protein sequence ID" value="KAE8763198.1"/>
    <property type="molecule type" value="Genomic_DNA"/>
</dbReference>
<sequence>MPSPDRPPGPSTGRGSAVPQLEDLVVDGQPVARIEVAATFASRLRGLMLRRRLPEGLLLTPERSVHGAGMRVPLDVALLGADGTVLRTGVLRPWRVLGPAPGARAVLEAPVGAFARWGVREGARVRVGSWPGR</sequence>
<evidence type="ECO:0000313" key="2">
    <source>
        <dbReference type="Proteomes" id="UP000451860"/>
    </source>
</evidence>
<dbReference type="InterPro" id="IPR038695">
    <property type="entry name" value="Saro_0823-like_sf"/>
</dbReference>
<evidence type="ECO:0000313" key="1">
    <source>
        <dbReference type="EMBL" id="KAE8763198.1"/>
    </source>
</evidence>
<dbReference type="AlphaFoldDB" id="A0A7J5ULE0"/>
<reference evidence="1 2" key="1">
    <citation type="submission" date="2019-10" db="EMBL/GenBank/DDBJ databases">
        <title>Georgenia wutianyii sp. nov. and Georgenia yuyongxinii sp. nov. isolated from plateau pika (Ochotona curzoniae) in the Qinghai-Tibet plateau of China.</title>
        <authorList>
            <person name="Tian Z."/>
        </authorList>
    </citation>
    <scope>NUCLEOTIDE SEQUENCE [LARGE SCALE GENOMIC DNA]</scope>
    <source>
        <strain evidence="1 2">DSM 21501</strain>
    </source>
</reference>